<evidence type="ECO:0000256" key="2">
    <source>
        <dbReference type="PROSITE-ProRule" id="PRU00176"/>
    </source>
</evidence>
<dbReference type="PANTHER" id="PTHR48025:SF1">
    <property type="entry name" value="RRM DOMAIN-CONTAINING PROTEIN"/>
    <property type="match status" value="1"/>
</dbReference>
<evidence type="ECO:0000313" key="5">
    <source>
        <dbReference type="EMBL" id="TPX55511.1"/>
    </source>
</evidence>
<dbReference type="GO" id="GO:0005634">
    <property type="term" value="C:nucleus"/>
    <property type="evidence" value="ECO:0007669"/>
    <property type="project" value="TreeGrafter"/>
</dbReference>
<accession>A0A507DVL4</accession>
<dbReference type="SUPFAM" id="SSF54928">
    <property type="entry name" value="RNA-binding domain, RBD"/>
    <property type="match status" value="2"/>
</dbReference>
<dbReference type="SMART" id="SM00360">
    <property type="entry name" value="RRM"/>
    <property type="match status" value="2"/>
</dbReference>
<dbReference type="STRING" id="109895.A0A507DVL4"/>
<feature type="compositionally biased region" description="Basic residues" evidence="3">
    <location>
        <begin position="236"/>
        <end position="250"/>
    </location>
</feature>
<feature type="region of interest" description="Disordered" evidence="3">
    <location>
        <begin position="1"/>
        <end position="79"/>
    </location>
</feature>
<organism evidence="5 6">
    <name type="scientific">Powellomyces hirtus</name>
    <dbReference type="NCBI Taxonomy" id="109895"/>
    <lineage>
        <taxon>Eukaryota</taxon>
        <taxon>Fungi</taxon>
        <taxon>Fungi incertae sedis</taxon>
        <taxon>Chytridiomycota</taxon>
        <taxon>Chytridiomycota incertae sedis</taxon>
        <taxon>Chytridiomycetes</taxon>
        <taxon>Spizellomycetales</taxon>
        <taxon>Powellomycetaceae</taxon>
        <taxon>Powellomyces</taxon>
    </lineage>
</organism>
<dbReference type="CDD" id="cd00590">
    <property type="entry name" value="RRM_SF"/>
    <property type="match status" value="1"/>
</dbReference>
<dbReference type="Proteomes" id="UP000318582">
    <property type="component" value="Unassembled WGS sequence"/>
</dbReference>
<evidence type="ECO:0000256" key="1">
    <source>
        <dbReference type="ARBA" id="ARBA00022884"/>
    </source>
</evidence>
<feature type="domain" description="RRM" evidence="4">
    <location>
        <begin position="85"/>
        <end position="161"/>
    </location>
</feature>
<gene>
    <name evidence="5" type="ORF">PhCBS80983_g05254</name>
</gene>
<sequence>MATENNQVKKAPTGADELANAVQNLNLNDNNNAEGAQKKPRKRTHRKKEKKTDGGDAPQDATSAAEAEEGEIKAPVAPVEHDNTAKVFVGNLSFETTQQELEEIFGKAGKIANVNVITRGDRSLGYGFISFESDADADKAVEMLDKSEIASRQINVERAQDKDPNAPRGPSGRGRGRGRGRGGRGYSRGAHSRRGLNGGRSDEAARVDEDEPVLGEEGHAVTSGGEGEQNGDGSARRGRSGRGRGRRLSRTPRPPRENNGETSSTTIFVANLPFKVTDDDLASIFKDYNVQSAHVVTLRSGRSKGFGFVEVASEEEQQKVLSELKNVQVDGRELVIKVAMAYQTPPAHEEVAAEAQNGTEAQ</sequence>
<evidence type="ECO:0000313" key="6">
    <source>
        <dbReference type="Proteomes" id="UP000318582"/>
    </source>
</evidence>
<dbReference type="InterPro" id="IPR000504">
    <property type="entry name" value="RRM_dom"/>
</dbReference>
<protein>
    <recommendedName>
        <fullName evidence="4">RRM domain-containing protein</fullName>
    </recommendedName>
</protein>
<dbReference type="PROSITE" id="PS50102">
    <property type="entry name" value="RRM"/>
    <property type="match status" value="2"/>
</dbReference>
<dbReference type="EMBL" id="QEAQ01000106">
    <property type="protein sequence ID" value="TPX55511.1"/>
    <property type="molecule type" value="Genomic_DNA"/>
</dbReference>
<feature type="compositionally biased region" description="Low complexity" evidence="3">
    <location>
        <begin position="18"/>
        <end position="33"/>
    </location>
</feature>
<dbReference type="InterPro" id="IPR050502">
    <property type="entry name" value="Euk_RNA-bind_prot"/>
</dbReference>
<dbReference type="GO" id="GO:0003729">
    <property type="term" value="F:mRNA binding"/>
    <property type="evidence" value="ECO:0007669"/>
    <property type="project" value="TreeGrafter"/>
</dbReference>
<comment type="caution">
    <text evidence="5">The sequence shown here is derived from an EMBL/GenBank/DDBJ whole genome shotgun (WGS) entry which is preliminary data.</text>
</comment>
<proteinExistence type="predicted"/>
<keyword evidence="1 2" id="KW-0694">RNA-binding</keyword>
<reference evidence="5 6" key="1">
    <citation type="journal article" date="2019" name="Sci. Rep.">
        <title>Comparative genomics of chytrid fungi reveal insights into the obligate biotrophic and pathogenic lifestyle of Synchytrium endobioticum.</title>
        <authorList>
            <person name="van de Vossenberg B.T.L.H."/>
            <person name="Warris S."/>
            <person name="Nguyen H.D.T."/>
            <person name="van Gent-Pelzer M.P.E."/>
            <person name="Joly D.L."/>
            <person name="van de Geest H.C."/>
            <person name="Bonants P.J.M."/>
            <person name="Smith D.S."/>
            <person name="Levesque C.A."/>
            <person name="van der Lee T.A.J."/>
        </authorList>
    </citation>
    <scope>NUCLEOTIDE SEQUENCE [LARGE SCALE GENOMIC DNA]</scope>
    <source>
        <strain evidence="5 6">CBS 809.83</strain>
    </source>
</reference>
<feature type="compositionally biased region" description="Basic residues" evidence="3">
    <location>
        <begin position="38"/>
        <end position="49"/>
    </location>
</feature>
<keyword evidence="6" id="KW-1185">Reference proteome</keyword>
<feature type="region of interest" description="Disordered" evidence="3">
    <location>
        <begin position="150"/>
        <end position="264"/>
    </location>
</feature>
<name>A0A507DVL4_9FUNG</name>
<evidence type="ECO:0000259" key="4">
    <source>
        <dbReference type="PROSITE" id="PS50102"/>
    </source>
</evidence>
<dbReference type="InterPro" id="IPR012677">
    <property type="entry name" value="Nucleotide-bd_a/b_plait_sf"/>
</dbReference>
<dbReference type="AlphaFoldDB" id="A0A507DVL4"/>
<dbReference type="InterPro" id="IPR035979">
    <property type="entry name" value="RBD_domain_sf"/>
</dbReference>
<evidence type="ECO:0000256" key="3">
    <source>
        <dbReference type="SAM" id="MobiDB-lite"/>
    </source>
</evidence>
<dbReference type="Pfam" id="PF00076">
    <property type="entry name" value="RRM_1"/>
    <property type="match status" value="2"/>
</dbReference>
<feature type="domain" description="RRM" evidence="4">
    <location>
        <begin position="265"/>
        <end position="341"/>
    </location>
</feature>
<dbReference type="PANTHER" id="PTHR48025">
    <property type="entry name" value="OS02G0815200 PROTEIN"/>
    <property type="match status" value="1"/>
</dbReference>
<dbReference type="Gene3D" id="3.30.70.330">
    <property type="match status" value="2"/>
</dbReference>